<feature type="transmembrane region" description="Helical" evidence="7">
    <location>
        <begin position="288"/>
        <end position="309"/>
    </location>
</feature>
<dbReference type="InterPro" id="IPR035906">
    <property type="entry name" value="MetI-like_sf"/>
</dbReference>
<dbReference type="Proteomes" id="UP000196710">
    <property type="component" value="Chromosome"/>
</dbReference>
<reference evidence="10 12" key="3">
    <citation type="submission" date="2020-11" db="EMBL/GenBank/DDBJ databases">
        <title>Closed and high quality bacterial genomes of the OMM12 community.</title>
        <authorList>
            <person name="Marbouty M."/>
            <person name="Lamy-Besnier Q."/>
            <person name="Debarbieux L."/>
            <person name="Koszul R."/>
        </authorList>
    </citation>
    <scope>NUCLEOTIDE SEQUENCE [LARGE SCALE GENOMIC DNA]</scope>
    <source>
        <strain evidence="10 12">KB18</strain>
    </source>
</reference>
<proteinExistence type="inferred from homology"/>
<evidence type="ECO:0000313" key="9">
    <source>
        <dbReference type="EMBL" id="ASB40638.1"/>
    </source>
</evidence>
<dbReference type="AlphaFoldDB" id="A0A1Z2XQA6"/>
<dbReference type="PANTHER" id="PTHR43227:SF11">
    <property type="entry name" value="BLL4140 PROTEIN"/>
    <property type="match status" value="1"/>
</dbReference>
<dbReference type="GO" id="GO:0055085">
    <property type="term" value="P:transmembrane transport"/>
    <property type="evidence" value="ECO:0007669"/>
    <property type="project" value="InterPro"/>
</dbReference>
<feature type="transmembrane region" description="Helical" evidence="7">
    <location>
        <begin position="236"/>
        <end position="256"/>
    </location>
</feature>
<sequence length="322" mass="36151">MTAAKKSTAGRKKAARPREKRNWGRLWSNIRKNWLLYLFLLPMAVYLIIFNYAPLYGIQIAFKDFRGALGIWGSPWVGFKHFESFFNSYQFKDLLYNTLTLSFYQLVATIPMPVILALLLNYTTVPWLKKLTQSSTFAPHLISVVVMCGMLNTFSSSTGLFNILLKQFGLEPISFLGIPGLYQTMYVMSGVWQRTGYNAVIYIAALSSVSEDLHEAAIVDGASKLKRVWYIDIPSILPTMVILIIMAVGNLMSIGFEKSLLLQNDLNLARSEIISTYVYKVGIQGAQYSLSTAVSLFNNIINFILLISVNKASKALSGSSLW</sequence>
<evidence type="ECO:0000313" key="10">
    <source>
        <dbReference type="EMBL" id="QQR29915.1"/>
    </source>
</evidence>
<keyword evidence="4 7" id="KW-0812">Transmembrane</keyword>
<gene>
    <name evidence="9" type="ORF">ADH66_08180</name>
    <name evidence="10" type="ORF">I5Q82_18215</name>
</gene>
<dbReference type="Gene3D" id="1.10.3720.10">
    <property type="entry name" value="MetI-like"/>
    <property type="match status" value="1"/>
</dbReference>
<dbReference type="InterPro" id="IPR050809">
    <property type="entry name" value="UgpAE/MalFG_permease"/>
</dbReference>
<dbReference type="CDD" id="cd06261">
    <property type="entry name" value="TM_PBP2"/>
    <property type="match status" value="1"/>
</dbReference>
<keyword evidence="11" id="KW-1185">Reference proteome</keyword>
<dbReference type="GO" id="GO:0005886">
    <property type="term" value="C:plasma membrane"/>
    <property type="evidence" value="ECO:0007669"/>
    <property type="project" value="UniProtKB-SubCell"/>
</dbReference>
<accession>A0A1Z2XQA6</accession>
<name>A0A1Z2XQA6_9FIRM</name>
<dbReference type="Pfam" id="PF00528">
    <property type="entry name" value="BPD_transp_1"/>
    <property type="match status" value="1"/>
</dbReference>
<protein>
    <submittedName>
        <fullName evidence="10">Sugar ABC transporter permease</fullName>
    </submittedName>
</protein>
<comment type="similarity">
    <text evidence="7">Belongs to the binding-protein-dependent transport system permease family.</text>
</comment>
<evidence type="ECO:0000256" key="6">
    <source>
        <dbReference type="ARBA" id="ARBA00023136"/>
    </source>
</evidence>
<feature type="domain" description="ABC transmembrane type-1" evidence="8">
    <location>
        <begin position="95"/>
        <end position="309"/>
    </location>
</feature>
<keyword evidence="3" id="KW-1003">Cell membrane</keyword>
<dbReference type="EMBL" id="CP021422">
    <property type="protein sequence ID" value="ASB40638.1"/>
    <property type="molecule type" value="Genomic_DNA"/>
</dbReference>
<feature type="transmembrane region" description="Helical" evidence="7">
    <location>
        <begin position="94"/>
        <end position="120"/>
    </location>
</feature>
<keyword evidence="2 7" id="KW-0813">Transport</keyword>
<evidence type="ECO:0000256" key="1">
    <source>
        <dbReference type="ARBA" id="ARBA00004651"/>
    </source>
</evidence>
<evidence type="ECO:0000256" key="2">
    <source>
        <dbReference type="ARBA" id="ARBA00022448"/>
    </source>
</evidence>
<keyword evidence="5 7" id="KW-1133">Transmembrane helix</keyword>
<organism evidence="10 12">
    <name type="scientific">Acutalibacter muris</name>
    <dbReference type="NCBI Taxonomy" id="1796620"/>
    <lineage>
        <taxon>Bacteria</taxon>
        <taxon>Bacillati</taxon>
        <taxon>Bacillota</taxon>
        <taxon>Clostridia</taxon>
        <taxon>Eubacteriales</taxon>
        <taxon>Acutalibacteraceae</taxon>
        <taxon>Acutalibacter</taxon>
    </lineage>
</organism>
<dbReference type="EMBL" id="CP065321">
    <property type="protein sequence ID" value="QQR29915.1"/>
    <property type="molecule type" value="Genomic_DNA"/>
</dbReference>
<evidence type="ECO:0000313" key="12">
    <source>
        <dbReference type="Proteomes" id="UP000596035"/>
    </source>
</evidence>
<feature type="transmembrane region" description="Helical" evidence="7">
    <location>
        <begin position="140"/>
        <end position="165"/>
    </location>
</feature>
<dbReference type="KEGG" id="amur:ADH66_08180"/>
<comment type="subcellular location">
    <subcellularLocation>
        <location evidence="1 7">Cell membrane</location>
        <topology evidence="1 7">Multi-pass membrane protein</topology>
    </subcellularLocation>
</comment>
<dbReference type="SUPFAM" id="SSF161098">
    <property type="entry name" value="MetI-like"/>
    <property type="match status" value="1"/>
</dbReference>
<keyword evidence="6 7" id="KW-0472">Membrane</keyword>
<evidence type="ECO:0000256" key="5">
    <source>
        <dbReference type="ARBA" id="ARBA00022989"/>
    </source>
</evidence>
<reference evidence="9" key="1">
    <citation type="journal article" date="2017" name="Genome Announc.">
        <title>High-Quality Whole-Genome Sequences of the Oligo-Mouse-Microbiota Bacterial Community.</title>
        <authorList>
            <person name="Garzetti D."/>
            <person name="Brugiroux S."/>
            <person name="Bunk B."/>
            <person name="Pukall R."/>
            <person name="McCoy K.D."/>
            <person name="Macpherson A.J."/>
            <person name="Stecher B."/>
        </authorList>
    </citation>
    <scope>NUCLEOTIDE SEQUENCE</scope>
    <source>
        <strain evidence="9">KB18</strain>
    </source>
</reference>
<feature type="transmembrane region" description="Helical" evidence="7">
    <location>
        <begin position="34"/>
        <end position="53"/>
    </location>
</feature>
<dbReference type="RefSeq" id="WP_066533631.1">
    <property type="nucleotide sequence ID" value="NZ_CAJTCQ010000003.1"/>
</dbReference>
<evidence type="ECO:0000256" key="3">
    <source>
        <dbReference type="ARBA" id="ARBA00022475"/>
    </source>
</evidence>
<evidence type="ECO:0000256" key="7">
    <source>
        <dbReference type="RuleBase" id="RU363032"/>
    </source>
</evidence>
<dbReference type="PROSITE" id="PS50928">
    <property type="entry name" value="ABC_TM1"/>
    <property type="match status" value="1"/>
</dbReference>
<dbReference type="InterPro" id="IPR000515">
    <property type="entry name" value="MetI-like"/>
</dbReference>
<evidence type="ECO:0000256" key="4">
    <source>
        <dbReference type="ARBA" id="ARBA00022692"/>
    </source>
</evidence>
<reference evidence="11" key="2">
    <citation type="submission" date="2017-05" db="EMBL/GenBank/DDBJ databases">
        <title>Improved OligoMM genomes.</title>
        <authorList>
            <person name="Garzetti D."/>
        </authorList>
    </citation>
    <scope>NUCLEOTIDE SEQUENCE [LARGE SCALE GENOMIC DNA]</scope>
    <source>
        <strain evidence="11">KB18</strain>
    </source>
</reference>
<dbReference type="PANTHER" id="PTHR43227">
    <property type="entry name" value="BLL4140 PROTEIN"/>
    <property type="match status" value="1"/>
</dbReference>
<evidence type="ECO:0000259" key="8">
    <source>
        <dbReference type="PROSITE" id="PS50928"/>
    </source>
</evidence>
<evidence type="ECO:0000313" key="11">
    <source>
        <dbReference type="Proteomes" id="UP000196710"/>
    </source>
</evidence>
<dbReference type="Proteomes" id="UP000596035">
    <property type="component" value="Chromosome"/>
</dbReference>